<dbReference type="PANTHER" id="PTHR33371">
    <property type="entry name" value="INTERMEMBRANE PHOSPHOLIPID TRANSPORT SYSTEM BINDING PROTEIN MLAD-RELATED"/>
    <property type="match status" value="1"/>
</dbReference>
<reference evidence="4 5" key="1">
    <citation type="submission" date="2016-10" db="EMBL/GenBank/DDBJ databases">
        <authorList>
            <person name="de Groot N.N."/>
        </authorList>
    </citation>
    <scope>NUCLEOTIDE SEQUENCE [LARGE SCALE GENOMIC DNA]</scope>
    <source>
        <strain evidence="4 5">DSM 21039</strain>
    </source>
</reference>
<dbReference type="PANTHER" id="PTHR33371:SF4">
    <property type="entry name" value="INTERMEMBRANE PHOSPHOLIPID TRANSPORT SYSTEM BINDING PROTEIN MLAD"/>
    <property type="match status" value="1"/>
</dbReference>
<evidence type="ECO:0000259" key="3">
    <source>
        <dbReference type="Pfam" id="PF02470"/>
    </source>
</evidence>
<dbReference type="AlphaFoldDB" id="A0A1H7RIQ3"/>
<dbReference type="EMBL" id="FOBB01000002">
    <property type="protein sequence ID" value="SEL60063.1"/>
    <property type="molecule type" value="Genomic_DNA"/>
</dbReference>
<sequence>MKETSRSRAVKVGIFSFLGLLIFALAVLVLGGQRKSFMSSVEVKAIFHDVGGLAKGNNVWYSGVKVGMIKKISFIQHDQIEVLMNIDKNSRQFIHKDVKAKVSTDGLVGNKIIALSGGSGRTPVIEDGDVIGVASSISTDEILDTLQVNNKNLVQITGSLAKLAQQLSEGHGTLGKLLNDSTVYDNLNTTMAKLGTSANNAQRLTSNLAGYTAKLQNPGTLANDLVTDTVIFQRLRNTATGLDTISRRANDVVSNLQSASNSISTKLNSSESPAGVLLNDDSAAHDLQLTLKNLANSTGKLDTNMEAVRHNFLLRGYFRRQEKQKKKEQKELEKKAEQARKDSLKALGQ</sequence>
<evidence type="ECO:0000313" key="4">
    <source>
        <dbReference type="EMBL" id="SEL60063.1"/>
    </source>
</evidence>
<protein>
    <submittedName>
        <fullName evidence="4">Phospholipid/cholesterol/gamma-HCH transport system substrate-binding protein</fullName>
    </submittedName>
</protein>
<dbReference type="RefSeq" id="WP_089910285.1">
    <property type="nucleotide sequence ID" value="NZ_FOBB01000002.1"/>
</dbReference>
<dbReference type="InterPro" id="IPR003399">
    <property type="entry name" value="Mce/MlaD"/>
</dbReference>
<keyword evidence="2" id="KW-0812">Transmembrane</keyword>
<evidence type="ECO:0000313" key="5">
    <source>
        <dbReference type="Proteomes" id="UP000198984"/>
    </source>
</evidence>
<dbReference type="Proteomes" id="UP000198984">
    <property type="component" value="Unassembled WGS sequence"/>
</dbReference>
<evidence type="ECO:0000256" key="2">
    <source>
        <dbReference type="SAM" id="Phobius"/>
    </source>
</evidence>
<dbReference type="GO" id="GO:0005543">
    <property type="term" value="F:phospholipid binding"/>
    <property type="evidence" value="ECO:0007669"/>
    <property type="project" value="TreeGrafter"/>
</dbReference>
<keyword evidence="5" id="KW-1185">Reference proteome</keyword>
<organism evidence="4 5">
    <name type="scientific">Chitinophaga rupis</name>
    <dbReference type="NCBI Taxonomy" id="573321"/>
    <lineage>
        <taxon>Bacteria</taxon>
        <taxon>Pseudomonadati</taxon>
        <taxon>Bacteroidota</taxon>
        <taxon>Chitinophagia</taxon>
        <taxon>Chitinophagales</taxon>
        <taxon>Chitinophagaceae</taxon>
        <taxon>Chitinophaga</taxon>
    </lineage>
</organism>
<gene>
    <name evidence="4" type="ORF">SAMN04488505_102650</name>
</gene>
<accession>A0A1H7RIQ3</accession>
<name>A0A1H7RIQ3_9BACT</name>
<dbReference type="Pfam" id="PF02470">
    <property type="entry name" value="MlaD"/>
    <property type="match status" value="1"/>
</dbReference>
<feature type="domain" description="Mce/MlaD" evidence="3">
    <location>
        <begin position="40"/>
        <end position="118"/>
    </location>
</feature>
<keyword evidence="2" id="KW-1133">Transmembrane helix</keyword>
<feature type="transmembrane region" description="Helical" evidence="2">
    <location>
        <begin position="12"/>
        <end position="31"/>
    </location>
</feature>
<feature type="compositionally biased region" description="Basic and acidic residues" evidence="1">
    <location>
        <begin position="328"/>
        <end position="349"/>
    </location>
</feature>
<dbReference type="InterPro" id="IPR052336">
    <property type="entry name" value="MlaD_Phospholipid_Transporter"/>
</dbReference>
<feature type="region of interest" description="Disordered" evidence="1">
    <location>
        <begin position="322"/>
        <end position="349"/>
    </location>
</feature>
<dbReference type="GO" id="GO:0005548">
    <property type="term" value="F:phospholipid transporter activity"/>
    <property type="evidence" value="ECO:0007669"/>
    <property type="project" value="TreeGrafter"/>
</dbReference>
<keyword evidence="2" id="KW-0472">Membrane</keyword>
<dbReference type="STRING" id="573321.SAMN04488505_102650"/>
<proteinExistence type="predicted"/>
<evidence type="ECO:0000256" key="1">
    <source>
        <dbReference type="SAM" id="MobiDB-lite"/>
    </source>
</evidence>
<dbReference type="OrthoDB" id="9771725at2"/>